<organism evidence="1 2">
    <name type="scientific">Xylaria curta</name>
    <dbReference type="NCBI Taxonomy" id="42375"/>
    <lineage>
        <taxon>Eukaryota</taxon>
        <taxon>Fungi</taxon>
        <taxon>Dikarya</taxon>
        <taxon>Ascomycota</taxon>
        <taxon>Pezizomycotina</taxon>
        <taxon>Sordariomycetes</taxon>
        <taxon>Xylariomycetidae</taxon>
        <taxon>Xylariales</taxon>
        <taxon>Xylariaceae</taxon>
        <taxon>Xylaria</taxon>
    </lineage>
</organism>
<accession>A0ACC1NGC4</accession>
<reference evidence="1" key="1">
    <citation type="submission" date="2022-10" db="EMBL/GenBank/DDBJ databases">
        <title>Genome Sequence of Xylaria curta.</title>
        <authorList>
            <person name="Buettner E."/>
        </authorList>
    </citation>
    <scope>NUCLEOTIDE SEQUENCE</scope>
    <source>
        <strain evidence="1">Babe10</strain>
    </source>
</reference>
<sequence length="1178" mass="131645">MSAQSKCSMLWDESGCMPALDGVTANNNVLENTPSNYLDIRLFLEHATGNPIASDENAPWRNASPPTSEEVYTGRQLRHLLTFEQDLHKARHGLQSFKNVLDSIVNNDEKKSEHMQIVLDFLDSSKPKEIEDEIPVYLPDIMDTWSMASQMGNENVMSAVPVVLALLLKVISSHVDLVSYGLGICRTLLQKRQQELIAKNLSADKGRDFVISPTLRLLREAVCLDGGALAAPIFRARANTFKSLARNMGLRYIGEGTEDPKRPSVRTNATRLLLSCLKLLHTEAKKDLLLQKDIVAALMRNLRDDPPFLIYEILDVLKTSVVQDKKLAKEVKIKILNTHSLTRIASLYGYPKLTNLEDDSEGRHLSVEEAAHELLLATCTDSTVGICRSEQGYYPEGVAPDALMPDTESTSHLDFGLDSIPWMTKFGNEIPVRNKLLSEFIESLRPWSSTKQSELLLAIFETSPELIACYFIHKKAFTFDPKLSATWIGYAALLYTVVQLPIPRFFGWSNGYAAVPPPTSVVLDNIVPPPMTLKAMTRCLTNKSKLISFYAIRLLVLALEKLGIALEMHREASTSPNSIWQEAARRLVDDFHQRVPDLKDIISCYRTLTDGDLLQREAASRLILLYYEVIPQLALKAKFDVSPILLATIQKVEASGGASEDRVLSLLELEHLCTVAKYSPSMRWFARTSDMPHSPFTTLLRLYTEETTALSGDTLSQVLSYVADECQLVESNAHLSGLDPLIAALKKTGSIGSPVWSFLDNCAERCSRTPTKYLEMIEQHMDKANADRQGDTRTCPLLMVIAEQLPFLVSTSPERGILKQLVALLRDYLRRSLDSGVNRIFLSFISDLLVAALADKKLSAKITLPKRTSTSLGSDTMMLDGEPESISKLTNEIKGESIIQLSPQELEDRLAVPILASKENSLLKWSSKPPEELVEEGHAASLILLLSSEHSSIRKEALTNVIKMATKIKESTYEESEQIWLLLMELAESAKDLISSGPLPSILVVFACRALDILKNPLHCLYEKINLFLTSSPVWRPDGIPLFKTILQDGPAVDGHYYTEISWLLGFLVDSLRTRQDVALFHQRKVYEHLFSLPTNPYMGPNLRTQVLRILYRTSCIEGGSDTVITRFGAVSWLVAQKAASADDAEKRLYQAMARRLWESCDQRRISAWGKGSVEKLV</sequence>
<gene>
    <name evidence="1" type="ORF">NUW58_g7517</name>
</gene>
<protein>
    <submittedName>
        <fullName evidence="1">Uncharacterized protein</fullName>
    </submittedName>
</protein>
<evidence type="ECO:0000313" key="1">
    <source>
        <dbReference type="EMBL" id="KAJ2978382.1"/>
    </source>
</evidence>
<evidence type="ECO:0000313" key="2">
    <source>
        <dbReference type="Proteomes" id="UP001143856"/>
    </source>
</evidence>
<dbReference type="Proteomes" id="UP001143856">
    <property type="component" value="Unassembled WGS sequence"/>
</dbReference>
<proteinExistence type="predicted"/>
<comment type="caution">
    <text evidence="1">The sequence shown here is derived from an EMBL/GenBank/DDBJ whole genome shotgun (WGS) entry which is preliminary data.</text>
</comment>
<keyword evidence="2" id="KW-1185">Reference proteome</keyword>
<dbReference type="EMBL" id="JAPDGR010001969">
    <property type="protein sequence ID" value="KAJ2978382.1"/>
    <property type="molecule type" value="Genomic_DNA"/>
</dbReference>
<name>A0ACC1NGC4_9PEZI</name>